<dbReference type="CDD" id="cd06171">
    <property type="entry name" value="Sigma70_r4"/>
    <property type="match status" value="1"/>
</dbReference>
<comment type="caution">
    <text evidence="9">The sequence shown here is derived from an EMBL/GenBank/DDBJ whole genome shotgun (WGS) entry which is preliminary data.</text>
</comment>
<dbReference type="AlphaFoldDB" id="A0A916W1X1"/>
<evidence type="ECO:0000313" key="10">
    <source>
        <dbReference type="Proteomes" id="UP000613512"/>
    </source>
</evidence>
<dbReference type="Pfam" id="PF04542">
    <property type="entry name" value="Sigma70_r2"/>
    <property type="match status" value="1"/>
</dbReference>
<dbReference type="GO" id="GO:0003677">
    <property type="term" value="F:DNA binding"/>
    <property type="evidence" value="ECO:0007669"/>
    <property type="project" value="UniProtKB-KW"/>
</dbReference>
<keyword evidence="5 6" id="KW-0804">Transcription</keyword>
<dbReference type="Gene3D" id="1.10.1740.10">
    <property type="match status" value="1"/>
</dbReference>
<dbReference type="SUPFAM" id="SSF88659">
    <property type="entry name" value="Sigma3 and sigma4 domains of RNA polymerase sigma factors"/>
    <property type="match status" value="1"/>
</dbReference>
<dbReference type="InterPro" id="IPR007627">
    <property type="entry name" value="RNA_pol_sigma70_r2"/>
</dbReference>
<dbReference type="InterPro" id="IPR036388">
    <property type="entry name" value="WH-like_DNA-bd_sf"/>
</dbReference>
<dbReference type="Gene3D" id="1.10.10.10">
    <property type="entry name" value="Winged helix-like DNA-binding domain superfamily/Winged helix DNA-binding domain"/>
    <property type="match status" value="1"/>
</dbReference>
<protein>
    <recommendedName>
        <fullName evidence="6">RNA polymerase sigma factor</fullName>
    </recommendedName>
</protein>
<dbReference type="GO" id="GO:0006950">
    <property type="term" value="P:response to stress"/>
    <property type="evidence" value="ECO:0007669"/>
    <property type="project" value="UniProtKB-ARBA"/>
</dbReference>
<keyword evidence="3 6" id="KW-0731">Sigma factor</keyword>
<keyword evidence="2 6" id="KW-0805">Transcription regulation</keyword>
<proteinExistence type="inferred from homology"/>
<feature type="domain" description="RNA polymerase sigma factor 70 region 4 type 2" evidence="8">
    <location>
        <begin position="113"/>
        <end position="156"/>
    </location>
</feature>
<evidence type="ECO:0000259" key="8">
    <source>
        <dbReference type="Pfam" id="PF08281"/>
    </source>
</evidence>
<dbReference type="SUPFAM" id="SSF88946">
    <property type="entry name" value="Sigma2 domain of RNA polymerase sigma factors"/>
    <property type="match status" value="1"/>
</dbReference>
<name>A0A916W1X1_9BACI</name>
<comment type="similarity">
    <text evidence="1 6">Belongs to the sigma-70 factor family. ECF subfamily.</text>
</comment>
<dbReference type="Proteomes" id="UP000613512">
    <property type="component" value="Unassembled WGS sequence"/>
</dbReference>
<dbReference type="InterPro" id="IPR013324">
    <property type="entry name" value="RNA_pol_sigma_r3/r4-like"/>
</dbReference>
<dbReference type="InterPro" id="IPR013249">
    <property type="entry name" value="RNA_pol_sigma70_r4_t2"/>
</dbReference>
<dbReference type="InterPro" id="IPR014284">
    <property type="entry name" value="RNA_pol_sigma-70_dom"/>
</dbReference>
<dbReference type="GO" id="GO:0006352">
    <property type="term" value="P:DNA-templated transcription initiation"/>
    <property type="evidence" value="ECO:0007669"/>
    <property type="project" value="InterPro"/>
</dbReference>
<dbReference type="RefSeq" id="WP_229740592.1">
    <property type="nucleotide sequence ID" value="NZ_BMEY01000001.1"/>
</dbReference>
<dbReference type="InterPro" id="IPR039425">
    <property type="entry name" value="RNA_pol_sigma-70-like"/>
</dbReference>
<dbReference type="EMBL" id="BMEY01000001">
    <property type="protein sequence ID" value="GGA60542.1"/>
    <property type="molecule type" value="Genomic_DNA"/>
</dbReference>
<evidence type="ECO:0000256" key="1">
    <source>
        <dbReference type="ARBA" id="ARBA00010641"/>
    </source>
</evidence>
<evidence type="ECO:0000313" key="9">
    <source>
        <dbReference type="EMBL" id="GGA60542.1"/>
    </source>
</evidence>
<dbReference type="NCBIfam" id="TIGR02937">
    <property type="entry name" value="sigma70-ECF"/>
    <property type="match status" value="1"/>
</dbReference>
<reference evidence="9" key="2">
    <citation type="submission" date="2020-09" db="EMBL/GenBank/DDBJ databases">
        <authorList>
            <person name="Sun Q."/>
            <person name="Zhou Y."/>
        </authorList>
    </citation>
    <scope>NUCLEOTIDE SEQUENCE</scope>
    <source>
        <strain evidence="9">CGMCC 1.12408</strain>
    </source>
</reference>
<evidence type="ECO:0000256" key="6">
    <source>
        <dbReference type="RuleBase" id="RU000716"/>
    </source>
</evidence>
<organism evidence="9 10">
    <name type="scientific">Ornithinibacillus halotolerans</name>
    <dbReference type="NCBI Taxonomy" id="1274357"/>
    <lineage>
        <taxon>Bacteria</taxon>
        <taxon>Bacillati</taxon>
        <taxon>Bacillota</taxon>
        <taxon>Bacilli</taxon>
        <taxon>Bacillales</taxon>
        <taxon>Bacillaceae</taxon>
        <taxon>Ornithinibacillus</taxon>
    </lineage>
</organism>
<sequence length="168" mass="19947">MQERDKKDIAEWYQQYGETILKYILMMVRDYQHAEDLTQETFVKAYKNKHSFKGESQPRTWLFSIAHNTTIDFLRKQKPIELIREMLPSLMDKNPLPEEMVEIEESTRDLYIALGNLKPAYREVIILRKIKGFSIEETSQILNWSEGKVKTTLYRAIPALKKQYGKEV</sequence>
<dbReference type="InterPro" id="IPR000838">
    <property type="entry name" value="RNA_pol_sigma70_ECF_CS"/>
</dbReference>
<dbReference type="PANTHER" id="PTHR43133">
    <property type="entry name" value="RNA POLYMERASE ECF-TYPE SIGMA FACTO"/>
    <property type="match status" value="1"/>
</dbReference>
<evidence type="ECO:0000256" key="2">
    <source>
        <dbReference type="ARBA" id="ARBA00023015"/>
    </source>
</evidence>
<dbReference type="GO" id="GO:0016987">
    <property type="term" value="F:sigma factor activity"/>
    <property type="evidence" value="ECO:0007669"/>
    <property type="project" value="UniProtKB-KW"/>
</dbReference>
<dbReference type="Pfam" id="PF08281">
    <property type="entry name" value="Sigma70_r4_2"/>
    <property type="match status" value="1"/>
</dbReference>
<keyword evidence="10" id="KW-1185">Reference proteome</keyword>
<reference evidence="9" key="1">
    <citation type="journal article" date="2014" name="Int. J. Syst. Evol. Microbiol.">
        <title>Complete genome sequence of Corynebacterium casei LMG S-19264T (=DSM 44701T), isolated from a smear-ripened cheese.</title>
        <authorList>
            <consortium name="US DOE Joint Genome Institute (JGI-PGF)"/>
            <person name="Walter F."/>
            <person name="Albersmeier A."/>
            <person name="Kalinowski J."/>
            <person name="Ruckert C."/>
        </authorList>
    </citation>
    <scope>NUCLEOTIDE SEQUENCE</scope>
    <source>
        <strain evidence="9">CGMCC 1.12408</strain>
    </source>
</reference>
<dbReference type="InterPro" id="IPR013325">
    <property type="entry name" value="RNA_pol_sigma_r2"/>
</dbReference>
<evidence type="ECO:0000259" key="7">
    <source>
        <dbReference type="Pfam" id="PF04542"/>
    </source>
</evidence>
<evidence type="ECO:0000256" key="3">
    <source>
        <dbReference type="ARBA" id="ARBA00023082"/>
    </source>
</evidence>
<evidence type="ECO:0000256" key="4">
    <source>
        <dbReference type="ARBA" id="ARBA00023125"/>
    </source>
</evidence>
<evidence type="ECO:0000256" key="5">
    <source>
        <dbReference type="ARBA" id="ARBA00023163"/>
    </source>
</evidence>
<dbReference type="PANTHER" id="PTHR43133:SF8">
    <property type="entry name" value="RNA POLYMERASE SIGMA FACTOR HI_1459-RELATED"/>
    <property type="match status" value="1"/>
</dbReference>
<dbReference type="PROSITE" id="PS01063">
    <property type="entry name" value="SIGMA70_ECF"/>
    <property type="match status" value="1"/>
</dbReference>
<gene>
    <name evidence="9" type="primary">ylaC</name>
    <name evidence="9" type="ORF">GCM10008025_00710</name>
</gene>
<accession>A0A916W1X1</accession>
<keyword evidence="4 6" id="KW-0238">DNA-binding</keyword>
<feature type="domain" description="RNA polymerase sigma-70 region 2" evidence="7">
    <location>
        <begin position="13"/>
        <end position="78"/>
    </location>
</feature>